<feature type="binding site" evidence="8">
    <location>
        <position position="321"/>
    </location>
    <ligand>
        <name>dimethylallyl diphosphate</name>
        <dbReference type="ChEBI" id="CHEBI:57623"/>
    </ligand>
</feature>
<keyword evidence="5 8" id="KW-0411">Iron-sulfur</keyword>
<dbReference type="PANTHER" id="PTHR31619:SF5">
    <property type="entry name" value="4-HYDROXY-3-METHYLBUT-2-ENYL DIPHOSPHATE REDUCTASE, CHLOROPLASTIC"/>
    <property type="match status" value="1"/>
</dbReference>
<feature type="binding site" evidence="8">
    <location>
        <position position="320"/>
    </location>
    <ligand>
        <name>(2E)-4-hydroxy-3-methylbut-2-enyl diphosphate</name>
        <dbReference type="ChEBI" id="CHEBI:128753"/>
    </ligand>
</feature>
<protein>
    <recommendedName>
        <fullName evidence="8">4-hydroxy-3-methylbut-2-enyl diphosphate reductase</fullName>
        <shortName evidence="8">HMBPP reductase</shortName>
        <ecNumber evidence="8">1.17.7.4</ecNumber>
    </recommendedName>
</protein>
<dbReference type="HAMAP" id="MF_00191">
    <property type="entry name" value="IspH"/>
    <property type="match status" value="1"/>
</dbReference>
<feature type="binding site" evidence="8">
    <location>
        <position position="321"/>
    </location>
    <ligand>
        <name>isopentenyl diphosphate</name>
        <dbReference type="ChEBI" id="CHEBI:128769"/>
    </ligand>
</feature>
<feature type="binding site" evidence="8">
    <location>
        <position position="99"/>
    </location>
    <ligand>
        <name>(2E)-4-hydroxy-3-methylbut-2-enyl diphosphate</name>
        <dbReference type="ChEBI" id="CHEBI:128753"/>
    </ligand>
</feature>
<feature type="binding site" evidence="8">
    <location>
        <position position="182"/>
    </location>
    <ligand>
        <name>isopentenyl diphosphate</name>
        <dbReference type="ChEBI" id="CHEBI:128769"/>
    </ligand>
</feature>
<keyword evidence="10" id="KW-1185">Reference proteome</keyword>
<keyword evidence="8" id="KW-0414">Isoprene biosynthesis</keyword>
<feature type="binding site" evidence="8">
    <location>
        <position position="319"/>
    </location>
    <ligand>
        <name>isopentenyl diphosphate</name>
        <dbReference type="ChEBI" id="CHEBI:128769"/>
    </ligand>
</feature>
<evidence type="ECO:0000256" key="6">
    <source>
        <dbReference type="ARBA" id="ARBA00046313"/>
    </source>
</evidence>
<feature type="binding site" evidence="8">
    <location>
        <position position="320"/>
    </location>
    <ligand>
        <name>dimethylallyl diphosphate</name>
        <dbReference type="ChEBI" id="CHEBI:57623"/>
    </ligand>
</feature>
<proteinExistence type="inferred from homology"/>
<feature type="binding site" evidence="8">
    <location>
        <position position="69"/>
    </location>
    <ligand>
        <name>[4Fe-4S] cluster</name>
        <dbReference type="ChEBI" id="CHEBI:49883"/>
    </ligand>
</feature>
<evidence type="ECO:0000313" key="10">
    <source>
        <dbReference type="Proteomes" id="UP000677668"/>
    </source>
</evidence>
<evidence type="ECO:0000256" key="7">
    <source>
        <dbReference type="ARBA" id="ARBA00046314"/>
    </source>
</evidence>
<keyword evidence="4 8" id="KW-0408">Iron</keyword>
<evidence type="ECO:0000256" key="3">
    <source>
        <dbReference type="ARBA" id="ARBA00023002"/>
    </source>
</evidence>
<reference evidence="9 10" key="1">
    <citation type="submission" date="2021-03" db="EMBL/GenBank/DDBJ databases">
        <title>Genomic and phenotypic characterization of Chloracidobacterium isolates provides evidence for multiple species.</title>
        <authorList>
            <person name="Saini M.K."/>
            <person name="Costas A.M.G."/>
            <person name="Tank M."/>
            <person name="Bryant D.A."/>
        </authorList>
    </citation>
    <scope>NUCLEOTIDE SEQUENCE [LARGE SCALE GENOMIC DNA]</scope>
    <source>
        <strain evidence="9 10">N</strain>
    </source>
</reference>
<sequence>MFLMAIANDAAAPAKRQNPSRSGFGLRAEVHDEIRNDFDSALVQRIKASGGTHRAGRLTFRLAQEFGFCYGVDHALDLAYETHVRFPDRRVYLTGEIIHNPTVNEQLARMGYCFLRPGDEVTAEDIVLIPAFGAPTHELERLKSIGCLLVDTTCGSVVHVWKRVEKYAREGFTAIIHGKYDHEETEATRSRTTLYPDGKFLVVRDRAQAQDVCDYILGRGHREAFLARYAAVATPGFDPDRDLQRVGLANQTTMLSSESLEIAEMIRHAIEERYGAEEVRARFRSFDTICSATQERQDAILKLIEEPLDLVIVVGGYNSSNTEHLCEIAAERLPTYHINAPECLVSAREIRHKPAFSKEETTSWDWLPEGPVTIGITAGASTPNKVVGDCIERLVALADVG</sequence>
<keyword evidence="2 8" id="KW-0479">Metal-binding</keyword>
<dbReference type="PANTHER" id="PTHR31619">
    <property type="entry name" value="4-HYDROXY-3-METHYLBUT-2-ENYL DIPHOSPHATE REDUCTASE, CHLOROPLASTIC"/>
    <property type="match status" value="1"/>
</dbReference>
<dbReference type="Gene3D" id="3.40.50.11270">
    <property type="match status" value="1"/>
</dbReference>
<gene>
    <name evidence="8" type="primary">ispH</name>
    <name evidence="9" type="ORF">J8C05_13880</name>
</gene>
<keyword evidence="3 8" id="KW-0560">Oxidoreductase</keyword>
<feature type="binding site" evidence="8">
    <location>
        <position position="99"/>
    </location>
    <ligand>
        <name>dimethylallyl diphosphate</name>
        <dbReference type="ChEBI" id="CHEBI:57623"/>
    </ligand>
</feature>
<comment type="catalytic activity">
    <reaction evidence="8">
        <text>isopentenyl diphosphate + 2 oxidized [2Fe-2S]-[ferredoxin] + H2O = (2E)-4-hydroxy-3-methylbut-2-enyl diphosphate + 2 reduced [2Fe-2S]-[ferredoxin] + 2 H(+)</text>
        <dbReference type="Rhea" id="RHEA:24488"/>
        <dbReference type="Rhea" id="RHEA-COMP:10000"/>
        <dbReference type="Rhea" id="RHEA-COMP:10001"/>
        <dbReference type="ChEBI" id="CHEBI:15377"/>
        <dbReference type="ChEBI" id="CHEBI:15378"/>
        <dbReference type="ChEBI" id="CHEBI:33737"/>
        <dbReference type="ChEBI" id="CHEBI:33738"/>
        <dbReference type="ChEBI" id="CHEBI:128753"/>
        <dbReference type="ChEBI" id="CHEBI:128769"/>
        <dbReference type="EC" id="1.17.7.4"/>
    </reaction>
</comment>
<comment type="catalytic activity">
    <reaction evidence="8">
        <text>dimethylallyl diphosphate + 2 oxidized [2Fe-2S]-[ferredoxin] + H2O = (2E)-4-hydroxy-3-methylbut-2-enyl diphosphate + 2 reduced [2Fe-2S]-[ferredoxin] + 2 H(+)</text>
        <dbReference type="Rhea" id="RHEA:24825"/>
        <dbReference type="Rhea" id="RHEA-COMP:10000"/>
        <dbReference type="Rhea" id="RHEA-COMP:10001"/>
        <dbReference type="ChEBI" id="CHEBI:15377"/>
        <dbReference type="ChEBI" id="CHEBI:15378"/>
        <dbReference type="ChEBI" id="CHEBI:33737"/>
        <dbReference type="ChEBI" id="CHEBI:33738"/>
        <dbReference type="ChEBI" id="CHEBI:57623"/>
        <dbReference type="ChEBI" id="CHEBI:128753"/>
        <dbReference type="EC" id="1.17.7.4"/>
    </reaction>
</comment>
<feature type="binding site" evidence="8">
    <location>
        <position position="321"/>
    </location>
    <ligand>
        <name>(2E)-4-hydroxy-3-methylbut-2-enyl diphosphate</name>
        <dbReference type="ChEBI" id="CHEBI:128753"/>
    </ligand>
</feature>
<dbReference type="GO" id="GO:0051745">
    <property type="term" value="F:4-hydroxy-3-methylbut-2-enyl diphosphate reductase activity"/>
    <property type="evidence" value="ECO:0007669"/>
    <property type="project" value="UniProtKB-EC"/>
</dbReference>
<dbReference type="EMBL" id="CP072643">
    <property type="protein sequence ID" value="QUV95110.1"/>
    <property type="molecule type" value="Genomic_DNA"/>
</dbReference>
<comment type="function">
    <text evidence="8">Catalyzes the conversion of 1-hydroxy-2-methyl-2-(E)-butenyl 4-diphosphate (HMBPP) into a mixture of isopentenyl diphosphate (IPP) and dimethylallyl diphosphate (DMAPP). Acts in the terminal step of the DOXP/MEP pathway for isoprenoid precursor biosynthesis.</text>
</comment>
<evidence type="ECO:0000256" key="5">
    <source>
        <dbReference type="ARBA" id="ARBA00023014"/>
    </source>
</evidence>
<name>A0ABX8B288_9BACT</name>
<feature type="binding site" evidence="8">
    <location>
        <position position="320"/>
    </location>
    <ligand>
        <name>isopentenyl diphosphate</name>
        <dbReference type="ChEBI" id="CHEBI:128769"/>
    </ligand>
</feature>
<evidence type="ECO:0000256" key="4">
    <source>
        <dbReference type="ARBA" id="ARBA00023004"/>
    </source>
</evidence>
<feature type="binding site" evidence="8">
    <location>
        <position position="182"/>
    </location>
    <ligand>
        <name>dimethylallyl diphosphate</name>
        <dbReference type="ChEBI" id="CHEBI:57623"/>
    </ligand>
</feature>
<feature type="binding site" evidence="8">
    <location>
        <position position="182"/>
    </location>
    <ligand>
        <name>(2E)-4-hydroxy-3-methylbut-2-enyl diphosphate</name>
        <dbReference type="ChEBI" id="CHEBI:128753"/>
    </ligand>
</feature>
<feature type="binding site" evidence="8">
    <location>
        <position position="99"/>
    </location>
    <ligand>
        <name>isopentenyl diphosphate</name>
        <dbReference type="ChEBI" id="CHEBI:128769"/>
    </ligand>
</feature>
<feature type="binding site" evidence="8">
    <location>
        <position position="154"/>
    </location>
    <ligand>
        <name>[4Fe-4S] cluster</name>
        <dbReference type="ChEBI" id="CHEBI:49883"/>
    </ligand>
</feature>
<organism evidence="9 10">
    <name type="scientific">Chloracidobacterium sp. N</name>
    <dbReference type="NCBI Taxonomy" id="2821540"/>
    <lineage>
        <taxon>Bacteria</taxon>
        <taxon>Pseudomonadati</taxon>
        <taxon>Acidobacteriota</taxon>
        <taxon>Terriglobia</taxon>
        <taxon>Terriglobales</taxon>
        <taxon>Acidobacteriaceae</taxon>
        <taxon>Chloracidobacterium</taxon>
        <taxon>Chloracidobacterium aggregatum</taxon>
    </lineage>
</organism>
<comment type="cofactor">
    <cofactor evidence="8">
        <name>[4Fe-4S] cluster</name>
        <dbReference type="ChEBI" id="CHEBI:49883"/>
    </cofactor>
    <text evidence="8">Binds 1 [4Fe-4S] cluster per subunit.</text>
</comment>
<dbReference type="NCBIfam" id="NF009911">
    <property type="entry name" value="PRK13371.1"/>
    <property type="match status" value="1"/>
</dbReference>
<dbReference type="Pfam" id="PF02401">
    <property type="entry name" value="LYTB"/>
    <property type="match status" value="1"/>
</dbReference>
<dbReference type="EC" id="1.17.7.4" evidence="8"/>
<feature type="active site" description="Proton donor" evidence="8">
    <location>
        <position position="184"/>
    </location>
</feature>
<feature type="binding site" evidence="8">
    <location>
        <position position="381"/>
    </location>
    <ligand>
        <name>dimethylallyl diphosphate</name>
        <dbReference type="ChEBI" id="CHEBI:57623"/>
    </ligand>
</feature>
<feature type="binding site" evidence="8">
    <location>
        <position position="252"/>
    </location>
    <ligand>
        <name>(2E)-4-hydroxy-3-methylbut-2-enyl diphosphate</name>
        <dbReference type="ChEBI" id="CHEBI:128753"/>
    </ligand>
</feature>
<evidence type="ECO:0000256" key="2">
    <source>
        <dbReference type="ARBA" id="ARBA00022723"/>
    </source>
</evidence>
<dbReference type="Gene3D" id="3.40.1010.20">
    <property type="entry name" value="4-hydroxy-3-methylbut-2-enyl diphosphate reductase, catalytic domain"/>
    <property type="match status" value="2"/>
</dbReference>
<dbReference type="InterPro" id="IPR003451">
    <property type="entry name" value="LytB/IspH"/>
</dbReference>
<accession>A0ABX8B288</accession>
<feature type="binding site" evidence="8">
    <location>
        <position position="290"/>
    </location>
    <ligand>
        <name>[4Fe-4S] cluster</name>
        <dbReference type="ChEBI" id="CHEBI:49883"/>
    </ligand>
</feature>
<dbReference type="Proteomes" id="UP000677668">
    <property type="component" value="Chromosome 2"/>
</dbReference>
<comment type="pathway">
    <text evidence="7 8">Isoprenoid biosynthesis; dimethylallyl diphosphate biosynthesis; dimethylallyl diphosphate from (2E)-4-hydroxy-3-methylbutenyl diphosphate: step 1/1.</text>
</comment>
<comment type="pathway">
    <text evidence="6 8">Isoprenoid biosynthesis; isopentenyl diphosphate biosynthesis via DXP pathway; isopentenyl diphosphate from 1-deoxy-D-xylulose 5-phosphate: step 6/6.</text>
</comment>
<feature type="binding site" evidence="8">
    <location>
        <position position="319"/>
    </location>
    <ligand>
        <name>dimethylallyl diphosphate</name>
        <dbReference type="ChEBI" id="CHEBI:57623"/>
    </ligand>
</feature>
<comment type="caution">
    <text evidence="8">Lacks conserved residue(s) required for the propagation of feature annotation.</text>
</comment>
<feature type="binding site" evidence="8">
    <location>
        <position position="319"/>
    </location>
    <ligand>
        <name>(2E)-4-hydroxy-3-methylbut-2-enyl diphosphate</name>
        <dbReference type="ChEBI" id="CHEBI:128753"/>
    </ligand>
</feature>
<feature type="binding site" evidence="8">
    <location>
        <position position="381"/>
    </location>
    <ligand>
        <name>(2E)-4-hydroxy-3-methylbut-2-enyl diphosphate</name>
        <dbReference type="ChEBI" id="CHEBI:128753"/>
    </ligand>
</feature>
<feature type="binding site" evidence="8">
    <location>
        <position position="381"/>
    </location>
    <ligand>
        <name>isopentenyl diphosphate</name>
        <dbReference type="ChEBI" id="CHEBI:128769"/>
    </ligand>
</feature>
<dbReference type="NCBIfam" id="TIGR00216">
    <property type="entry name" value="ispH_lytB"/>
    <property type="match status" value="1"/>
</dbReference>
<comment type="similarity">
    <text evidence="8">Belongs to the IspH family.</text>
</comment>
<evidence type="ECO:0000313" key="9">
    <source>
        <dbReference type="EMBL" id="QUV95110.1"/>
    </source>
</evidence>
<evidence type="ECO:0000256" key="1">
    <source>
        <dbReference type="ARBA" id="ARBA00022485"/>
    </source>
</evidence>
<evidence type="ECO:0000256" key="8">
    <source>
        <dbReference type="HAMAP-Rule" id="MF_00191"/>
    </source>
</evidence>
<keyword evidence="1 8" id="KW-0004">4Fe-4S</keyword>
<dbReference type="CDD" id="cd13944">
    <property type="entry name" value="lytB_ispH"/>
    <property type="match status" value="1"/>
</dbReference>